<feature type="transmembrane region" description="Helical" evidence="1">
    <location>
        <begin position="223"/>
        <end position="239"/>
    </location>
</feature>
<feature type="transmembrane region" description="Helical" evidence="1">
    <location>
        <begin position="65"/>
        <end position="85"/>
    </location>
</feature>
<keyword evidence="1" id="KW-0812">Transmembrane</keyword>
<feature type="transmembrane region" description="Helical" evidence="1">
    <location>
        <begin position="129"/>
        <end position="150"/>
    </location>
</feature>
<accession>A0A845MN54</accession>
<protein>
    <submittedName>
        <fullName evidence="2">DUF1275 domain-containing protein</fullName>
    </submittedName>
</protein>
<dbReference type="RefSeq" id="WP_161340330.1">
    <property type="nucleotide sequence ID" value="NZ_JBHSDG010000003.1"/>
</dbReference>
<organism evidence="2 3">
    <name type="scientific">Sneathiella chungangensis</name>
    <dbReference type="NCBI Taxonomy" id="1418234"/>
    <lineage>
        <taxon>Bacteria</taxon>
        <taxon>Pseudomonadati</taxon>
        <taxon>Pseudomonadota</taxon>
        <taxon>Alphaproteobacteria</taxon>
        <taxon>Sneathiellales</taxon>
        <taxon>Sneathiellaceae</taxon>
        <taxon>Sneathiella</taxon>
    </lineage>
</organism>
<evidence type="ECO:0000313" key="2">
    <source>
        <dbReference type="EMBL" id="MZR23904.1"/>
    </source>
</evidence>
<dbReference type="Pfam" id="PF06912">
    <property type="entry name" value="DUF1275"/>
    <property type="match status" value="1"/>
</dbReference>
<feature type="transmembrane region" description="Helical" evidence="1">
    <location>
        <begin position="198"/>
        <end position="217"/>
    </location>
</feature>
<proteinExistence type="predicted"/>
<keyword evidence="3" id="KW-1185">Reference proteome</keyword>
<evidence type="ECO:0000313" key="3">
    <source>
        <dbReference type="Proteomes" id="UP000445696"/>
    </source>
</evidence>
<sequence>MAGEQQPSQSSARLPTDQHIPILLSFISAFVDVICYLGLFRTFTAFITGTLIILAAETIHPDGVWLMKAVVVAAFIASLFLWVLLFRRLARWRYLPALALGTEAVLLAAFAISGEVLSPLAGADSPATILVALTAVFAMSLQNVAMAQIFHQHVPTTVMTGNFTRFTISVIDIFRPGRFDVRKDEAAVFKTRAQLRHYLFVLLAFTAGGVVGAAGFFAAGFPVLAFPAMILCLLALLLWRRQHTATILPQNQE</sequence>
<gene>
    <name evidence="2" type="ORF">GQF03_16330</name>
</gene>
<dbReference type="AlphaFoldDB" id="A0A845MN54"/>
<dbReference type="PANTHER" id="PTHR37314">
    <property type="entry name" value="SLR0142 PROTEIN"/>
    <property type="match status" value="1"/>
</dbReference>
<reference evidence="2 3" key="1">
    <citation type="journal article" date="2014" name="Int. J. Syst. Evol. Microbiol.">
        <title>Sneathiella chungangensis sp. nov., isolated from a marine sand, and emended description of the genus Sneathiella.</title>
        <authorList>
            <person name="Siamphan C."/>
            <person name="Kim H."/>
            <person name="Lee J.S."/>
            <person name="Kim W."/>
        </authorList>
    </citation>
    <scope>NUCLEOTIDE SEQUENCE [LARGE SCALE GENOMIC DNA]</scope>
    <source>
        <strain evidence="2 3">KCTC 32476</strain>
    </source>
</reference>
<evidence type="ECO:0000256" key="1">
    <source>
        <dbReference type="SAM" id="Phobius"/>
    </source>
</evidence>
<feature type="transmembrane region" description="Helical" evidence="1">
    <location>
        <begin position="97"/>
        <end position="117"/>
    </location>
</feature>
<dbReference type="Proteomes" id="UP000445696">
    <property type="component" value="Unassembled WGS sequence"/>
</dbReference>
<dbReference type="OrthoDB" id="7676651at2"/>
<name>A0A845MN54_9PROT</name>
<feature type="transmembrane region" description="Helical" evidence="1">
    <location>
        <begin position="20"/>
        <end position="53"/>
    </location>
</feature>
<dbReference type="InterPro" id="IPR010699">
    <property type="entry name" value="DUF1275"/>
</dbReference>
<comment type="caution">
    <text evidence="2">The sequence shown here is derived from an EMBL/GenBank/DDBJ whole genome shotgun (WGS) entry which is preliminary data.</text>
</comment>
<keyword evidence="1" id="KW-1133">Transmembrane helix</keyword>
<keyword evidence="1" id="KW-0472">Membrane</keyword>
<dbReference type="PANTHER" id="PTHR37314:SF5">
    <property type="entry name" value="SLR0142 PROTEIN"/>
    <property type="match status" value="1"/>
</dbReference>
<dbReference type="EMBL" id="WTVA01000015">
    <property type="protein sequence ID" value="MZR23904.1"/>
    <property type="molecule type" value="Genomic_DNA"/>
</dbReference>